<sequence length="271" mass="32213">MINRANVVILIVAHKPFLSPNEGASLKQCYKILGKYPIRIICPKGLNIQEYRALIPDIEVDFIDPKWQATYAMFNRLKIAPFLYNRYCDYEYILFYELDAWVFRDELEYWCNLGYDYIGAPWYEGYGQAEDNSPFIGVGNGGFSLRKVNSHLKVLSSFSYLEKPSEFMRGYDKKLNVKNLIKILLNFTIRNNTYYMFNNCHKHEDYFWGNIVKRNFKWFRIPTEDIASQFATEKKAKINYRINNNILPFGCHGWLKYEPEFWKDHINLSDV</sequence>
<name>A0A5C0VE42_9SPHI</name>
<dbReference type="AlphaFoldDB" id="A0A5C0VE42"/>
<dbReference type="RefSeq" id="WP_149073535.1">
    <property type="nucleotide sequence ID" value="NZ_CP043329.1"/>
</dbReference>
<evidence type="ECO:0000313" key="3">
    <source>
        <dbReference type="Proteomes" id="UP000323653"/>
    </source>
</evidence>
<reference evidence="2 3" key="1">
    <citation type="submission" date="2019-08" db="EMBL/GenBank/DDBJ databases">
        <title>Pedobacter sp. nov., isolated from Han river, South Korea.</title>
        <authorList>
            <person name="Lee D.-H."/>
            <person name="Kim Y.-S."/>
            <person name="Hwang E.-M."/>
            <person name="Le Tran T.C."/>
            <person name="Cha C.-J."/>
        </authorList>
    </citation>
    <scope>NUCLEOTIDE SEQUENCE [LARGE SCALE GENOMIC DNA]</scope>
    <source>
        <strain evidence="2 3">CJ43</strain>
    </source>
</reference>
<protein>
    <recommendedName>
        <fullName evidence="1">DUF5672 domain-containing protein</fullName>
    </recommendedName>
</protein>
<dbReference type="EMBL" id="CP043329">
    <property type="protein sequence ID" value="QEK50329.1"/>
    <property type="molecule type" value="Genomic_DNA"/>
</dbReference>
<dbReference type="InterPro" id="IPR043729">
    <property type="entry name" value="DUF5672"/>
</dbReference>
<evidence type="ECO:0000313" key="2">
    <source>
        <dbReference type="EMBL" id="QEK50329.1"/>
    </source>
</evidence>
<dbReference type="KEGG" id="pej:FYC62_00590"/>
<feature type="domain" description="DUF5672" evidence="1">
    <location>
        <begin position="58"/>
        <end position="252"/>
    </location>
</feature>
<proteinExistence type="predicted"/>
<evidence type="ECO:0000259" key="1">
    <source>
        <dbReference type="Pfam" id="PF18922"/>
    </source>
</evidence>
<dbReference type="Pfam" id="PF18922">
    <property type="entry name" value="DUF5672"/>
    <property type="match status" value="1"/>
</dbReference>
<organism evidence="2 3">
    <name type="scientific">Pedobacter aquae</name>
    <dbReference type="NCBI Taxonomy" id="2605747"/>
    <lineage>
        <taxon>Bacteria</taxon>
        <taxon>Pseudomonadati</taxon>
        <taxon>Bacteroidota</taxon>
        <taxon>Sphingobacteriia</taxon>
        <taxon>Sphingobacteriales</taxon>
        <taxon>Sphingobacteriaceae</taxon>
        <taxon>Pedobacter</taxon>
    </lineage>
</organism>
<dbReference type="Proteomes" id="UP000323653">
    <property type="component" value="Chromosome"/>
</dbReference>
<gene>
    <name evidence="2" type="ORF">FYC62_00590</name>
</gene>
<keyword evidence="3" id="KW-1185">Reference proteome</keyword>
<accession>A0A5C0VE42</accession>